<feature type="transmembrane region" description="Helical" evidence="6">
    <location>
        <begin position="52"/>
        <end position="70"/>
    </location>
</feature>
<feature type="transmembrane region" description="Helical" evidence="6">
    <location>
        <begin position="349"/>
        <end position="368"/>
    </location>
</feature>
<feature type="transmembrane region" description="Helical" evidence="6">
    <location>
        <begin position="139"/>
        <end position="158"/>
    </location>
</feature>
<feature type="transmembrane region" description="Helical" evidence="6">
    <location>
        <begin position="317"/>
        <end position="337"/>
    </location>
</feature>
<proteinExistence type="predicted"/>
<evidence type="ECO:0000256" key="5">
    <source>
        <dbReference type="SAM" id="MobiDB-lite"/>
    </source>
</evidence>
<keyword evidence="3 6" id="KW-1133">Transmembrane helix</keyword>
<dbReference type="SUPFAM" id="SSF103473">
    <property type="entry name" value="MFS general substrate transporter"/>
    <property type="match status" value="2"/>
</dbReference>
<name>A0A1F7ZSF4_9EURO</name>
<dbReference type="GO" id="GO:0005886">
    <property type="term" value="C:plasma membrane"/>
    <property type="evidence" value="ECO:0007669"/>
    <property type="project" value="TreeGrafter"/>
</dbReference>
<dbReference type="PRINTS" id="PR01035">
    <property type="entry name" value="TCRTETA"/>
</dbReference>
<dbReference type="CDD" id="cd17502">
    <property type="entry name" value="MFS_Azr1_MDR_like"/>
    <property type="match status" value="1"/>
</dbReference>
<keyword evidence="4 6" id="KW-0472">Membrane</keyword>
<dbReference type="Pfam" id="PF07690">
    <property type="entry name" value="MFS_1"/>
    <property type="match status" value="1"/>
</dbReference>
<evidence type="ECO:0000313" key="9">
    <source>
        <dbReference type="Proteomes" id="UP000179179"/>
    </source>
</evidence>
<feature type="transmembrane region" description="Helical" evidence="6">
    <location>
        <begin position="483"/>
        <end position="503"/>
    </location>
</feature>
<feature type="domain" description="Major facilitator superfamily (MFS) profile" evidence="7">
    <location>
        <begin position="17"/>
        <end position="508"/>
    </location>
</feature>
<dbReference type="GeneID" id="34451783"/>
<evidence type="ECO:0000259" key="7">
    <source>
        <dbReference type="PROSITE" id="PS50850"/>
    </source>
</evidence>
<dbReference type="PANTHER" id="PTHR23501:SF198">
    <property type="entry name" value="AZOLE RESISTANCE PROTEIN 1-RELATED"/>
    <property type="match status" value="1"/>
</dbReference>
<reference evidence="8 9" key="1">
    <citation type="journal article" date="2016" name="Genome Biol. Evol.">
        <title>Draft genome sequence of an aflatoxigenic Aspergillus species, A. bombycis.</title>
        <authorList>
            <person name="Moore G.G."/>
            <person name="Mack B.M."/>
            <person name="Beltz S.B."/>
            <person name="Gilbert M.K."/>
        </authorList>
    </citation>
    <scope>NUCLEOTIDE SEQUENCE [LARGE SCALE GENOMIC DNA]</scope>
    <source>
        <strain evidence="9">NRRL 26010</strain>
    </source>
</reference>
<accession>A0A1F7ZSF4</accession>
<dbReference type="FunFam" id="1.20.1250.20:FF:000196">
    <property type="entry name" value="MFS toxin efflux pump (AflT)"/>
    <property type="match status" value="1"/>
</dbReference>
<dbReference type="InterPro" id="IPR036259">
    <property type="entry name" value="MFS_trans_sf"/>
</dbReference>
<dbReference type="InterPro" id="IPR020846">
    <property type="entry name" value="MFS_dom"/>
</dbReference>
<dbReference type="EMBL" id="LYCR01000090">
    <property type="protein sequence ID" value="OGM42372.1"/>
    <property type="molecule type" value="Genomic_DNA"/>
</dbReference>
<feature type="transmembrane region" description="Helical" evidence="6">
    <location>
        <begin position="407"/>
        <end position="431"/>
    </location>
</feature>
<sequence length="540" mass="57166">MDSPKGSFLSSIRLSLVMVALCLAVFLTGMDQTILATVTPSLTAEFHSIDDMGWWTAAYLTMLSVFQIPYGKLYSLFSIKIVYLSAIGIFELGSLVCATAPNSIAMIFGRAIAGAGAAGIFTGGIMITTKIIPLDRRASYLGIMSAAFGVAAIVGPFIGGAFTDRSTWRWCFYINLPLGGLSILVCFLLVNTPVDSSVVSLSLWARVRQFDFFGMVSLMGGIVCLLLALQWGGTQYPWNSGRIIALLVVAVLLMLSFVLLQIFVPGSKTIPRSVSRHASVWHAVGYAMCITGGIYVAIVYIPVWVQAVQHKSALDSGIMLTPLIVGYVVFSVVAGVLTSGLGYYNPPMILGTILASVGAGLLSTLSTGTSNGRLIGFQALYGIGVGLGFGQPSYVVQTVLSEADIPIGVTLVTLVQHLSSAIFVAVGQGVFQNTLAHTVRSLAPGVDPSRLTKLGATQLSQFVDKQDMPYVLEAYSTAIARTLYIPMALSCASVLGACLTPWISMKKAKPLPTDQQPTGDEPISGGTQEKDRGTSGAHEA</sequence>
<feature type="transmembrane region" description="Helical" evidence="6">
    <location>
        <begin position="170"/>
        <end position="190"/>
    </location>
</feature>
<feature type="transmembrane region" description="Helical" evidence="6">
    <location>
        <begin position="374"/>
        <end position="395"/>
    </location>
</feature>
<dbReference type="OrthoDB" id="10021397at2759"/>
<dbReference type="Proteomes" id="UP000179179">
    <property type="component" value="Unassembled WGS sequence"/>
</dbReference>
<evidence type="ECO:0000256" key="6">
    <source>
        <dbReference type="SAM" id="Phobius"/>
    </source>
</evidence>
<protein>
    <submittedName>
        <fullName evidence="8">Efflux pump antibiotic resistance protein</fullName>
    </submittedName>
</protein>
<dbReference type="PANTHER" id="PTHR23501">
    <property type="entry name" value="MAJOR FACILITATOR SUPERFAMILY"/>
    <property type="match status" value="1"/>
</dbReference>
<evidence type="ECO:0000256" key="3">
    <source>
        <dbReference type="ARBA" id="ARBA00022989"/>
    </source>
</evidence>
<comment type="caution">
    <text evidence="8">The sequence shown here is derived from an EMBL/GenBank/DDBJ whole genome shotgun (WGS) entry which is preliminary data.</text>
</comment>
<dbReference type="InterPro" id="IPR001958">
    <property type="entry name" value="Tet-R_TetA/multi-R_MdtG-like"/>
</dbReference>
<gene>
    <name evidence="8" type="ORF">ABOM_008393</name>
</gene>
<dbReference type="Gene3D" id="1.20.1720.10">
    <property type="entry name" value="Multidrug resistance protein D"/>
    <property type="match status" value="1"/>
</dbReference>
<dbReference type="PROSITE" id="PS50850">
    <property type="entry name" value="MFS"/>
    <property type="match status" value="1"/>
</dbReference>
<organism evidence="8 9">
    <name type="scientific">Aspergillus bombycis</name>
    <dbReference type="NCBI Taxonomy" id="109264"/>
    <lineage>
        <taxon>Eukaryota</taxon>
        <taxon>Fungi</taxon>
        <taxon>Dikarya</taxon>
        <taxon>Ascomycota</taxon>
        <taxon>Pezizomycotina</taxon>
        <taxon>Eurotiomycetes</taxon>
        <taxon>Eurotiomycetidae</taxon>
        <taxon>Eurotiales</taxon>
        <taxon>Aspergillaceae</taxon>
        <taxon>Aspergillus</taxon>
    </lineage>
</organism>
<feature type="transmembrane region" description="Helical" evidence="6">
    <location>
        <begin position="107"/>
        <end position="127"/>
    </location>
</feature>
<dbReference type="InterPro" id="IPR011701">
    <property type="entry name" value="MFS"/>
</dbReference>
<evidence type="ECO:0000256" key="4">
    <source>
        <dbReference type="ARBA" id="ARBA00023136"/>
    </source>
</evidence>
<dbReference type="Gene3D" id="1.20.1250.20">
    <property type="entry name" value="MFS general substrate transporter like domains"/>
    <property type="match status" value="1"/>
</dbReference>
<feature type="transmembrane region" description="Helical" evidence="6">
    <location>
        <begin position="243"/>
        <end position="264"/>
    </location>
</feature>
<dbReference type="RefSeq" id="XP_022386089.1">
    <property type="nucleotide sequence ID" value="XM_022535522.1"/>
</dbReference>
<evidence type="ECO:0000256" key="1">
    <source>
        <dbReference type="ARBA" id="ARBA00004141"/>
    </source>
</evidence>
<keyword evidence="9" id="KW-1185">Reference proteome</keyword>
<comment type="subcellular location">
    <subcellularLocation>
        <location evidence="1">Membrane</location>
        <topology evidence="1">Multi-pass membrane protein</topology>
    </subcellularLocation>
</comment>
<dbReference type="GO" id="GO:0022857">
    <property type="term" value="F:transmembrane transporter activity"/>
    <property type="evidence" value="ECO:0007669"/>
    <property type="project" value="InterPro"/>
</dbReference>
<feature type="transmembrane region" description="Helical" evidence="6">
    <location>
        <begin position="82"/>
        <end position="101"/>
    </location>
</feature>
<keyword evidence="2 6" id="KW-0812">Transmembrane</keyword>
<dbReference type="AlphaFoldDB" id="A0A1F7ZSF4"/>
<feature type="region of interest" description="Disordered" evidence="5">
    <location>
        <begin position="509"/>
        <end position="540"/>
    </location>
</feature>
<feature type="transmembrane region" description="Helical" evidence="6">
    <location>
        <begin position="284"/>
        <end position="305"/>
    </location>
</feature>
<feature type="compositionally biased region" description="Basic and acidic residues" evidence="5">
    <location>
        <begin position="528"/>
        <end position="540"/>
    </location>
</feature>
<evidence type="ECO:0000256" key="2">
    <source>
        <dbReference type="ARBA" id="ARBA00022692"/>
    </source>
</evidence>
<feature type="transmembrane region" description="Helical" evidence="6">
    <location>
        <begin position="210"/>
        <end position="231"/>
    </location>
</feature>
<evidence type="ECO:0000313" key="8">
    <source>
        <dbReference type="EMBL" id="OGM42372.1"/>
    </source>
</evidence>